<sequence>MYAYEDEDKYAIERLTGVNLQSDHINPFYDAVIAEIDDIDICSYGTSAIRLSDKSSLVTKFGVEFNISEGYWTYKGNESIINELKVYEDGLTESDLVQKGVSLVRYAYDLFNASKMVR</sequence>
<dbReference type="Proteomes" id="UP000220106">
    <property type="component" value="Unassembled WGS sequence"/>
</dbReference>
<dbReference type="RefSeq" id="WP_098175580.1">
    <property type="nucleotide sequence ID" value="NZ_NUEQ01000014.1"/>
</dbReference>
<organism evidence="1 2">
    <name type="scientific">Peribacillus butanolivorans</name>
    <dbReference type="NCBI Taxonomy" id="421767"/>
    <lineage>
        <taxon>Bacteria</taxon>
        <taxon>Bacillati</taxon>
        <taxon>Bacillota</taxon>
        <taxon>Bacilli</taxon>
        <taxon>Bacillales</taxon>
        <taxon>Bacillaceae</taxon>
        <taxon>Peribacillus</taxon>
    </lineage>
</organism>
<dbReference type="EMBL" id="NUEQ01000014">
    <property type="protein sequence ID" value="PEJ34218.1"/>
    <property type="molecule type" value="Genomic_DNA"/>
</dbReference>
<gene>
    <name evidence="1" type="ORF">CN689_08730</name>
</gene>
<proteinExistence type="predicted"/>
<evidence type="ECO:0008006" key="3">
    <source>
        <dbReference type="Google" id="ProtNLM"/>
    </source>
</evidence>
<accession>A0AAX0S698</accession>
<protein>
    <recommendedName>
        <fullName evidence="3">Phage ABA sandwich domain-containing protein</fullName>
    </recommendedName>
</protein>
<name>A0AAX0S698_9BACI</name>
<evidence type="ECO:0000313" key="1">
    <source>
        <dbReference type="EMBL" id="PEJ34218.1"/>
    </source>
</evidence>
<evidence type="ECO:0000313" key="2">
    <source>
        <dbReference type="Proteomes" id="UP000220106"/>
    </source>
</evidence>
<reference evidence="1 2" key="1">
    <citation type="submission" date="2017-09" db="EMBL/GenBank/DDBJ databases">
        <title>Large-scale bioinformatics analysis of Bacillus genomes uncovers conserved roles of natural products in bacterial physiology.</title>
        <authorList>
            <consortium name="Agbiome Team Llc"/>
            <person name="Bleich R.M."/>
            <person name="Kirk G.J."/>
            <person name="Santa Maria K.C."/>
            <person name="Allen S.E."/>
            <person name="Farag S."/>
            <person name="Shank E.A."/>
            <person name="Bowers A."/>
        </authorList>
    </citation>
    <scope>NUCLEOTIDE SEQUENCE [LARGE SCALE GENOMIC DNA]</scope>
    <source>
        <strain evidence="1 2">AFS003229</strain>
    </source>
</reference>
<dbReference type="AlphaFoldDB" id="A0AAX0S698"/>
<comment type="caution">
    <text evidence="1">The sequence shown here is derived from an EMBL/GenBank/DDBJ whole genome shotgun (WGS) entry which is preliminary data.</text>
</comment>